<feature type="domain" description="BTB" evidence="1">
    <location>
        <begin position="149"/>
        <end position="211"/>
    </location>
</feature>
<accession>A0A7M5X451</accession>
<dbReference type="InterPro" id="IPR000210">
    <property type="entry name" value="BTB/POZ_dom"/>
</dbReference>
<dbReference type="CDD" id="cd18186">
    <property type="entry name" value="BTB_POZ_ZBTB_KLHL-like"/>
    <property type="match status" value="1"/>
</dbReference>
<organism evidence="2 3">
    <name type="scientific">Clytia hemisphaerica</name>
    <dbReference type="NCBI Taxonomy" id="252671"/>
    <lineage>
        <taxon>Eukaryota</taxon>
        <taxon>Metazoa</taxon>
        <taxon>Cnidaria</taxon>
        <taxon>Hydrozoa</taxon>
        <taxon>Hydroidolina</taxon>
        <taxon>Leptothecata</taxon>
        <taxon>Obeliida</taxon>
        <taxon>Clytiidae</taxon>
        <taxon>Clytia</taxon>
    </lineage>
</organism>
<proteinExistence type="predicted"/>
<dbReference type="OrthoDB" id="6426260at2759"/>
<dbReference type="EnsemblMetazoa" id="CLYHEMT017695.1">
    <property type="protein sequence ID" value="CLYHEMP017695.1"/>
    <property type="gene ID" value="CLYHEMG017695"/>
</dbReference>
<dbReference type="SUPFAM" id="SSF54695">
    <property type="entry name" value="POZ domain"/>
    <property type="match status" value="1"/>
</dbReference>
<dbReference type="InterPro" id="IPR011333">
    <property type="entry name" value="SKP1/BTB/POZ_sf"/>
</dbReference>
<dbReference type="Proteomes" id="UP000594262">
    <property type="component" value="Unplaced"/>
</dbReference>
<dbReference type="Pfam" id="PF00651">
    <property type="entry name" value="BTB"/>
    <property type="match status" value="1"/>
</dbReference>
<name>A0A7M5X451_9CNID</name>
<evidence type="ECO:0000259" key="1">
    <source>
        <dbReference type="PROSITE" id="PS50097"/>
    </source>
</evidence>
<dbReference type="SMART" id="SM00225">
    <property type="entry name" value="BTB"/>
    <property type="match status" value="1"/>
</dbReference>
<reference evidence="2" key="1">
    <citation type="submission" date="2021-01" db="UniProtKB">
        <authorList>
            <consortium name="EnsemblMetazoa"/>
        </authorList>
    </citation>
    <scope>IDENTIFICATION</scope>
</reference>
<evidence type="ECO:0000313" key="2">
    <source>
        <dbReference type="EnsemblMetazoa" id="CLYHEMP017695.1"/>
    </source>
</evidence>
<dbReference type="Gene3D" id="3.30.710.10">
    <property type="entry name" value="Potassium Channel Kv1.1, Chain A"/>
    <property type="match status" value="1"/>
</dbReference>
<dbReference type="AlphaFoldDB" id="A0A7M5X451"/>
<dbReference type="PROSITE" id="PS50097">
    <property type="entry name" value="BTB"/>
    <property type="match status" value="1"/>
</dbReference>
<keyword evidence="3" id="KW-1185">Reference proteome</keyword>
<protein>
    <recommendedName>
        <fullName evidence="1">BTB domain-containing protein</fullName>
    </recommendedName>
</protein>
<evidence type="ECO:0000313" key="3">
    <source>
        <dbReference type="Proteomes" id="UP000594262"/>
    </source>
</evidence>
<sequence length="268" mass="31136">MLVHLLVESVYQSNVIKMVYEQVQNFHQEKNDRITRWLNENTVDKEDLCLPYFYIENVERTLPILSMQKMTSSRTSRSTVSDFSSSDEESLYDEYEDNDSVFGSIINEDQFNLNISDTNKRGKLTSDVVISKTIQGFEVLKVKWNTLNNDLLLKVENKLFPVHKNLLTAQSSFLNDRLKNNDDLILEIPGTIAEVTVVLEIIYECEWSLNENNVNGVLKICKYLKLKSIVGDCEQYKKFLQRSSSQNGSFGSLKKWKKKTIFKELFNL</sequence>